<evidence type="ECO:0000256" key="1">
    <source>
        <dbReference type="ARBA" id="ARBA00001947"/>
    </source>
</evidence>
<sequence length="158" mass="17409">MKKNELKICYRTFDSTSELSKADQKLVEKAIEATKTAYAPYSDFYVGASLRLANGKTVIGSNQENSAYPSGLCAERVALFQAGTNFPGVEIEALVITARTKGKKLKTVANPCGSCRQVMSESAMRQNKPFRIILAGEDGHGFVFESFEDLLPFSFKFE</sequence>
<evidence type="ECO:0000256" key="5">
    <source>
        <dbReference type="ARBA" id="ARBA00022723"/>
    </source>
</evidence>
<dbReference type="PROSITE" id="PS00903">
    <property type="entry name" value="CYT_DCMP_DEAMINASES_1"/>
    <property type="match status" value="1"/>
</dbReference>
<dbReference type="NCBIfam" id="TIGR01354">
    <property type="entry name" value="cyt_deam_tetra"/>
    <property type="match status" value="1"/>
</dbReference>
<dbReference type="PROSITE" id="PS51747">
    <property type="entry name" value="CYT_DCMP_DEAMINASES_2"/>
    <property type="match status" value="1"/>
</dbReference>
<dbReference type="InterPro" id="IPR006262">
    <property type="entry name" value="Cyt_deam_tetra"/>
</dbReference>
<protein>
    <recommendedName>
        <fullName evidence="4">cytidine deaminase</fullName>
        <ecNumber evidence="4">3.5.4.5</ecNumber>
    </recommendedName>
    <alternativeName>
        <fullName evidence="8">Cytidine aminohydrolase</fullName>
    </alternativeName>
</protein>
<dbReference type="InterPro" id="IPR050202">
    <property type="entry name" value="Cyt/Deoxycyt_deaminase"/>
</dbReference>
<dbReference type="InterPro" id="IPR016192">
    <property type="entry name" value="APOBEC/CMP_deaminase_Zn-bd"/>
</dbReference>
<reference evidence="11" key="1">
    <citation type="submission" date="2019-08" db="EMBL/GenBank/DDBJ databases">
        <authorList>
            <person name="Kucharzyk K."/>
            <person name="Murdoch R.W."/>
            <person name="Higgins S."/>
            <person name="Loffler F."/>
        </authorList>
    </citation>
    <scope>NUCLEOTIDE SEQUENCE</scope>
</reference>
<dbReference type="NCBIfam" id="NF004064">
    <property type="entry name" value="PRK05578.1"/>
    <property type="match status" value="1"/>
</dbReference>
<dbReference type="GO" id="GO:0055086">
    <property type="term" value="P:nucleobase-containing small molecule metabolic process"/>
    <property type="evidence" value="ECO:0007669"/>
    <property type="project" value="UniProtKB-ARBA"/>
</dbReference>
<dbReference type="GO" id="GO:0042802">
    <property type="term" value="F:identical protein binding"/>
    <property type="evidence" value="ECO:0007669"/>
    <property type="project" value="UniProtKB-ARBA"/>
</dbReference>
<evidence type="ECO:0000313" key="11">
    <source>
        <dbReference type="EMBL" id="MPM03627.1"/>
    </source>
</evidence>
<dbReference type="PANTHER" id="PTHR11644:SF2">
    <property type="entry name" value="CYTIDINE DEAMINASE"/>
    <property type="match status" value="1"/>
</dbReference>
<dbReference type="Gene3D" id="3.40.140.10">
    <property type="entry name" value="Cytidine Deaminase, domain 2"/>
    <property type="match status" value="1"/>
</dbReference>
<comment type="function">
    <text evidence="2">This enzyme scavenges exogenous and endogenous cytidine and 2'-deoxycytidine for UMP synthesis.</text>
</comment>
<dbReference type="CDD" id="cd01283">
    <property type="entry name" value="cytidine_deaminase"/>
    <property type="match status" value="1"/>
</dbReference>
<proteinExistence type="inferred from homology"/>
<comment type="catalytic activity">
    <reaction evidence="9">
        <text>cytidine + H2O + H(+) = uridine + NH4(+)</text>
        <dbReference type="Rhea" id="RHEA:16069"/>
        <dbReference type="ChEBI" id="CHEBI:15377"/>
        <dbReference type="ChEBI" id="CHEBI:15378"/>
        <dbReference type="ChEBI" id="CHEBI:16704"/>
        <dbReference type="ChEBI" id="CHEBI:17562"/>
        <dbReference type="ChEBI" id="CHEBI:28938"/>
        <dbReference type="EC" id="3.5.4.5"/>
    </reaction>
</comment>
<keyword evidence="6 11" id="KW-0378">Hydrolase</keyword>
<dbReference type="EC" id="3.5.4.5" evidence="4"/>
<keyword evidence="7" id="KW-0862">Zinc</keyword>
<dbReference type="SUPFAM" id="SSF53927">
    <property type="entry name" value="Cytidine deaminase-like"/>
    <property type="match status" value="1"/>
</dbReference>
<dbReference type="AlphaFoldDB" id="A0A644WJ79"/>
<dbReference type="GO" id="GO:0008270">
    <property type="term" value="F:zinc ion binding"/>
    <property type="evidence" value="ECO:0007669"/>
    <property type="project" value="InterPro"/>
</dbReference>
<dbReference type="GO" id="GO:0005829">
    <property type="term" value="C:cytosol"/>
    <property type="evidence" value="ECO:0007669"/>
    <property type="project" value="TreeGrafter"/>
</dbReference>
<evidence type="ECO:0000256" key="8">
    <source>
        <dbReference type="ARBA" id="ARBA00032005"/>
    </source>
</evidence>
<accession>A0A644WJ79</accession>
<dbReference type="PANTHER" id="PTHR11644">
    <property type="entry name" value="CYTIDINE DEAMINASE"/>
    <property type="match status" value="1"/>
</dbReference>
<comment type="similarity">
    <text evidence="3">Belongs to the cytidine and deoxycytidylate deaminase family.</text>
</comment>
<comment type="caution">
    <text evidence="11">The sequence shown here is derived from an EMBL/GenBank/DDBJ whole genome shotgun (WGS) entry which is preliminary data.</text>
</comment>
<keyword evidence="5" id="KW-0479">Metal-binding</keyword>
<name>A0A644WJ79_9ZZZZ</name>
<evidence type="ECO:0000256" key="6">
    <source>
        <dbReference type="ARBA" id="ARBA00022801"/>
    </source>
</evidence>
<dbReference type="InterPro" id="IPR016193">
    <property type="entry name" value="Cytidine_deaminase-like"/>
</dbReference>
<comment type="cofactor">
    <cofactor evidence="1">
        <name>Zn(2+)</name>
        <dbReference type="ChEBI" id="CHEBI:29105"/>
    </cofactor>
</comment>
<dbReference type="InterPro" id="IPR002125">
    <property type="entry name" value="CMP_dCMP_dom"/>
</dbReference>
<evidence type="ECO:0000256" key="7">
    <source>
        <dbReference type="ARBA" id="ARBA00022833"/>
    </source>
</evidence>
<evidence type="ECO:0000256" key="2">
    <source>
        <dbReference type="ARBA" id="ARBA00003949"/>
    </source>
</evidence>
<evidence type="ECO:0000256" key="9">
    <source>
        <dbReference type="ARBA" id="ARBA00049558"/>
    </source>
</evidence>
<evidence type="ECO:0000259" key="10">
    <source>
        <dbReference type="PROSITE" id="PS51747"/>
    </source>
</evidence>
<organism evidence="11">
    <name type="scientific">bioreactor metagenome</name>
    <dbReference type="NCBI Taxonomy" id="1076179"/>
    <lineage>
        <taxon>unclassified sequences</taxon>
        <taxon>metagenomes</taxon>
        <taxon>ecological metagenomes</taxon>
    </lineage>
</organism>
<evidence type="ECO:0000256" key="4">
    <source>
        <dbReference type="ARBA" id="ARBA00012783"/>
    </source>
</evidence>
<dbReference type="EMBL" id="VSSQ01000969">
    <property type="protein sequence ID" value="MPM03627.1"/>
    <property type="molecule type" value="Genomic_DNA"/>
</dbReference>
<dbReference type="Pfam" id="PF00383">
    <property type="entry name" value="dCMP_cyt_deam_1"/>
    <property type="match status" value="1"/>
</dbReference>
<gene>
    <name evidence="11" type="primary">cdd_13</name>
    <name evidence="11" type="ORF">SDC9_49894</name>
</gene>
<dbReference type="GO" id="GO:0072527">
    <property type="term" value="P:pyrimidine-containing compound metabolic process"/>
    <property type="evidence" value="ECO:0007669"/>
    <property type="project" value="UniProtKB-ARBA"/>
</dbReference>
<evidence type="ECO:0000256" key="3">
    <source>
        <dbReference type="ARBA" id="ARBA00006576"/>
    </source>
</evidence>
<dbReference type="GO" id="GO:0004126">
    <property type="term" value="F:cytidine deaminase activity"/>
    <property type="evidence" value="ECO:0007669"/>
    <property type="project" value="UniProtKB-EC"/>
</dbReference>
<feature type="domain" description="CMP/dCMP-type deaminase" evidence="10">
    <location>
        <begin position="21"/>
        <end position="158"/>
    </location>
</feature>